<dbReference type="EMBL" id="ADEG01000022">
    <property type="protein sequence ID" value="EFA92958.1"/>
    <property type="molecule type" value="Genomic_DNA"/>
</dbReference>
<keyword evidence="2" id="KW-1185">Reference proteome</keyword>
<dbReference type="AlphaFoldDB" id="D1W3E0"/>
<dbReference type="Pfam" id="PF11306">
    <property type="entry name" value="DUF3108"/>
    <property type="match status" value="1"/>
</dbReference>
<dbReference type="Proteomes" id="UP000005283">
    <property type="component" value="Unassembled WGS sequence"/>
</dbReference>
<name>D1W3E0_9BACT</name>
<gene>
    <name evidence="1" type="ORF">HMPREF0650_1683</name>
</gene>
<protein>
    <recommendedName>
        <fullName evidence="3">DUF3108 domain-containing protein</fullName>
    </recommendedName>
</protein>
<proteinExistence type="predicted"/>
<evidence type="ECO:0000313" key="1">
    <source>
        <dbReference type="EMBL" id="EFA92958.1"/>
    </source>
</evidence>
<reference evidence="1 2" key="1">
    <citation type="submission" date="2009-12" db="EMBL/GenBank/DDBJ databases">
        <title>Genome Sequence of Prevotella buccalis ATCC 35310.</title>
        <authorList>
            <person name="Durkin A.S."/>
            <person name="Madupu R."/>
            <person name="Torralba M."/>
            <person name="Methe B."/>
            <person name="Sutton G."/>
            <person name="Strausberg R.L."/>
            <person name="Nelson K.E."/>
        </authorList>
    </citation>
    <scope>NUCLEOTIDE SEQUENCE [LARGE SCALE GENOMIC DNA]</scope>
    <source>
        <strain evidence="1 2">ATCC 35310</strain>
    </source>
</reference>
<evidence type="ECO:0008006" key="3">
    <source>
        <dbReference type="Google" id="ProtNLM"/>
    </source>
</evidence>
<evidence type="ECO:0000313" key="2">
    <source>
        <dbReference type="Proteomes" id="UP000005283"/>
    </source>
</evidence>
<sequence length="295" mass="34381">MLPAKQCWLIYYVQAFLGDKNDNMKMKIFRNIAILSLLLGVFTASHAQCNMTNTAFKSGEYLSYNLYFNWKFVWVKVGSATMSVVQTRYNNQPAYRGSLITRSNSKADNLFVLRDTLQAYTSLKLAPQYYRKAANEGGRYYVDEVFYSYPNGRVHVKQHQISSKGVHEWKQSDMRDCVYDMLNIFMRARSFDPSKWKKGHAYRFTMIDGNKSRPALLKYRGKTTVKADNGRKYRCLHLSYMERDDGKFKRVVDFYVSDDTNHVPIRLDMFLKFGSAKAFLVGMRGVRNNMASQVR</sequence>
<dbReference type="InterPro" id="IPR021457">
    <property type="entry name" value="DUF3108"/>
</dbReference>
<dbReference type="eggNOG" id="COG3170">
    <property type="taxonomic scope" value="Bacteria"/>
</dbReference>
<organism evidence="1 2">
    <name type="scientific">Hoylesella buccalis ATCC 35310</name>
    <dbReference type="NCBI Taxonomy" id="679190"/>
    <lineage>
        <taxon>Bacteria</taxon>
        <taxon>Pseudomonadati</taxon>
        <taxon>Bacteroidota</taxon>
        <taxon>Bacteroidia</taxon>
        <taxon>Bacteroidales</taxon>
        <taxon>Prevotellaceae</taxon>
        <taxon>Hoylesella</taxon>
    </lineage>
</organism>
<accession>D1W3E0</accession>
<dbReference type="STRING" id="679190.HMPREF0650_1683"/>
<comment type="caution">
    <text evidence="1">The sequence shown here is derived from an EMBL/GenBank/DDBJ whole genome shotgun (WGS) entry which is preliminary data.</text>
</comment>